<dbReference type="PANTHER" id="PTHR30543">
    <property type="entry name" value="CHROMATE REDUCTASE"/>
    <property type="match status" value="1"/>
</dbReference>
<dbReference type="GO" id="GO:0005829">
    <property type="term" value="C:cytosol"/>
    <property type="evidence" value="ECO:0007669"/>
    <property type="project" value="TreeGrafter"/>
</dbReference>
<dbReference type="RefSeq" id="WP_106193303.1">
    <property type="nucleotide sequence ID" value="NZ_PVTF01000013.1"/>
</dbReference>
<dbReference type="InterPro" id="IPR005025">
    <property type="entry name" value="FMN_Rdtase-like_dom"/>
</dbReference>
<feature type="domain" description="NADPH-dependent FMN reductase-like" evidence="1">
    <location>
        <begin position="3"/>
        <end position="147"/>
    </location>
</feature>
<proteinExistence type="predicted"/>
<dbReference type="Pfam" id="PF03358">
    <property type="entry name" value="FMN_red"/>
    <property type="match status" value="1"/>
</dbReference>
<evidence type="ECO:0000259" key="1">
    <source>
        <dbReference type="Pfam" id="PF03358"/>
    </source>
</evidence>
<evidence type="ECO:0000313" key="3">
    <source>
        <dbReference type="Proteomes" id="UP000239494"/>
    </source>
</evidence>
<protein>
    <submittedName>
        <fullName evidence="2">NAD(P)H-dependent FMN reductase</fullName>
    </submittedName>
</protein>
<dbReference type="InterPro" id="IPR029039">
    <property type="entry name" value="Flavoprotein-like_sf"/>
</dbReference>
<reference evidence="2 3" key="1">
    <citation type="submission" date="2018-03" db="EMBL/GenBank/DDBJ databases">
        <title>Genomic Encyclopedia of Archaeal and Bacterial Type Strains, Phase II (KMG-II): from individual species to whole genera.</title>
        <authorList>
            <person name="Goeker M."/>
        </authorList>
    </citation>
    <scope>NUCLEOTIDE SEQUENCE [LARGE SCALE GENOMIC DNA]</scope>
    <source>
        <strain evidence="2 3">DSM 44720</strain>
    </source>
</reference>
<evidence type="ECO:0000313" key="2">
    <source>
        <dbReference type="EMBL" id="PRY35740.1"/>
    </source>
</evidence>
<accession>A0A2T0SQQ3</accession>
<comment type="caution">
    <text evidence="2">The sequence shown here is derived from an EMBL/GenBank/DDBJ whole genome shotgun (WGS) entry which is preliminary data.</text>
</comment>
<dbReference type="EMBL" id="PVTF01000013">
    <property type="protein sequence ID" value="PRY35740.1"/>
    <property type="molecule type" value="Genomic_DNA"/>
</dbReference>
<organism evidence="2 3">
    <name type="scientific">Umezawaea tangerina</name>
    <dbReference type="NCBI Taxonomy" id="84725"/>
    <lineage>
        <taxon>Bacteria</taxon>
        <taxon>Bacillati</taxon>
        <taxon>Actinomycetota</taxon>
        <taxon>Actinomycetes</taxon>
        <taxon>Pseudonocardiales</taxon>
        <taxon>Pseudonocardiaceae</taxon>
        <taxon>Umezawaea</taxon>
    </lineage>
</organism>
<dbReference type="OrthoDB" id="9812295at2"/>
<dbReference type="InterPro" id="IPR050712">
    <property type="entry name" value="NAD(P)H-dep_reductase"/>
</dbReference>
<dbReference type="GO" id="GO:0010181">
    <property type="term" value="F:FMN binding"/>
    <property type="evidence" value="ECO:0007669"/>
    <property type="project" value="TreeGrafter"/>
</dbReference>
<dbReference type="GO" id="GO:0016491">
    <property type="term" value="F:oxidoreductase activity"/>
    <property type="evidence" value="ECO:0007669"/>
    <property type="project" value="InterPro"/>
</dbReference>
<keyword evidence="3" id="KW-1185">Reference proteome</keyword>
<sequence>MTTIAVVLASTRPGRNGEAVARWVLDRARTRTDAEFGLVDLAEVDLPQVDEPVPPMAGRYTHGHTRRWAETVAGYDGYVFVTPEYNHAVPGALKNALDRVYREWNNKAAAFVSYGHSGGVRAVEQLRQVMGSLQVADVSAQVELTFAADFANRGEFAPAERQAAALATTLDQLVAWSKALAPLRAGVAG</sequence>
<dbReference type="PANTHER" id="PTHR30543:SF21">
    <property type="entry name" value="NAD(P)H-DEPENDENT FMN REDUCTASE LOT6"/>
    <property type="match status" value="1"/>
</dbReference>
<dbReference type="SUPFAM" id="SSF52218">
    <property type="entry name" value="Flavoproteins"/>
    <property type="match status" value="1"/>
</dbReference>
<dbReference type="Gene3D" id="3.40.50.360">
    <property type="match status" value="1"/>
</dbReference>
<gene>
    <name evidence="2" type="ORF">CLV43_113167</name>
</gene>
<dbReference type="AlphaFoldDB" id="A0A2T0SQQ3"/>
<name>A0A2T0SQQ3_9PSEU</name>
<dbReference type="Proteomes" id="UP000239494">
    <property type="component" value="Unassembled WGS sequence"/>
</dbReference>